<proteinExistence type="predicted"/>
<keyword evidence="4" id="KW-1185">Reference proteome</keyword>
<gene>
    <name evidence="3" type="ORF">NP493_1296g00000</name>
</gene>
<feature type="transmembrane region" description="Helical" evidence="1">
    <location>
        <begin position="205"/>
        <end position="228"/>
    </location>
</feature>
<keyword evidence="2" id="KW-0732">Signal</keyword>
<evidence type="ECO:0000256" key="1">
    <source>
        <dbReference type="SAM" id="Phobius"/>
    </source>
</evidence>
<dbReference type="AlphaFoldDB" id="A0AAD9K927"/>
<accession>A0AAD9K927</accession>
<feature type="signal peptide" evidence="2">
    <location>
        <begin position="1"/>
        <end position="29"/>
    </location>
</feature>
<evidence type="ECO:0000313" key="3">
    <source>
        <dbReference type="EMBL" id="KAK2166966.1"/>
    </source>
</evidence>
<feature type="chain" id="PRO_5042043178" evidence="2">
    <location>
        <begin position="30"/>
        <end position="357"/>
    </location>
</feature>
<reference evidence="3" key="1">
    <citation type="journal article" date="2023" name="Mol. Biol. Evol.">
        <title>Third-Generation Sequencing Reveals the Adaptive Role of the Epigenome in Three Deep-Sea Polychaetes.</title>
        <authorList>
            <person name="Perez M."/>
            <person name="Aroh O."/>
            <person name="Sun Y."/>
            <person name="Lan Y."/>
            <person name="Juniper S.K."/>
            <person name="Young C.R."/>
            <person name="Angers B."/>
            <person name="Qian P.Y."/>
        </authorList>
    </citation>
    <scope>NUCLEOTIDE SEQUENCE</scope>
    <source>
        <strain evidence="3">R07B-5</strain>
    </source>
</reference>
<evidence type="ECO:0000256" key="2">
    <source>
        <dbReference type="SAM" id="SignalP"/>
    </source>
</evidence>
<organism evidence="3 4">
    <name type="scientific">Ridgeia piscesae</name>
    <name type="common">Tubeworm</name>
    <dbReference type="NCBI Taxonomy" id="27915"/>
    <lineage>
        <taxon>Eukaryota</taxon>
        <taxon>Metazoa</taxon>
        <taxon>Spiralia</taxon>
        <taxon>Lophotrochozoa</taxon>
        <taxon>Annelida</taxon>
        <taxon>Polychaeta</taxon>
        <taxon>Sedentaria</taxon>
        <taxon>Canalipalpata</taxon>
        <taxon>Sabellida</taxon>
        <taxon>Siboglinidae</taxon>
        <taxon>Ridgeia</taxon>
    </lineage>
</organism>
<keyword evidence="1" id="KW-0812">Transmembrane</keyword>
<keyword evidence="1" id="KW-0472">Membrane</keyword>
<keyword evidence="1" id="KW-1133">Transmembrane helix</keyword>
<sequence length="357" mass="39994">MSRKQTVADMFAATRLLLVFMALPVIVRSVIQLSCEIPDGHTNGEFVSGTREPKGGRTCVVPGVFVQTVTRRCEHRYCCQRGCTCANKIYDSDNECDDRTTTTLVCFVEHFENKFNQTVCCEGFEEDPNGICIEISASGPPKIQPSSPSAKPLTSRLPTILSSSSKALTTRPSAASTTGRTPFVAAGQMQHHGPEAKRSSRHRLLGLYICLPLALLGLLVGVLLLIYFRYRRRRKTREAAVVFTTPGYDNTIYALPQPVDGVGRPSDAVSLPPPYEESPYETIADFSGKKSDLSDDGRQRFLFLCPLNCYTLVNQLTMFFRKYNDSYFTVIDLLCLSRIQFIYRTECSPCQFARWRQ</sequence>
<dbReference type="EMBL" id="JAODUO010001295">
    <property type="protein sequence ID" value="KAK2166966.1"/>
    <property type="molecule type" value="Genomic_DNA"/>
</dbReference>
<protein>
    <submittedName>
        <fullName evidence="3">Uncharacterized protein</fullName>
    </submittedName>
</protein>
<comment type="caution">
    <text evidence="3">The sequence shown here is derived from an EMBL/GenBank/DDBJ whole genome shotgun (WGS) entry which is preliminary data.</text>
</comment>
<name>A0AAD9K927_RIDPI</name>
<evidence type="ECO:0000313" key="4">
    <source>
        <dbReference type="Proteomes" id="UP001209878"/>
    </source>
</evidence>
<dbReference type="Proteomes" id="UP001209878">
    <property type="component" value="Unassembled WGS sequence"/>
</dbReference>